<dbReference type="EMBL" id="BK032510">
    <property type="protein sequence ID" value="DAF43995.1"/>
    <property type="molecule type" value="Genomic_DNA"/>
</dbReference>
<organism evidence="1">
    <name type="scientific">Myoviridae sp. ctNQV2</name>
    <dbReference type="NCBI Taxonomy" id="2827683"/>
    <lineage>
        <taxon>Viruses</taxon>
        <taxon>Duplodnaviria</taxon>
        <taxon>Heunggongvirae</taxon>
        <taxon>Uroviricota</taxon>
        <taxon>Caudoviricetes</taxon>
    </lineage>
</organism>
<reference evidence="1" key="1">
    <citation type="journal article" date="2021" name="Proc. Natl. Acad. Sci. U.S.A.">
        <title>A Catalog of Tens of Thousands of Viruses from Human Metagenomes Reveals Hidden Associations with Chronic Diseases.</title>
        <authorList>
            <person name="Tisza M.J."/>
            <person name="Buck C.B."/>
        </authorList>
    </citation>
    <scope>NUCLEOTIDE SEQUENCE</scope>
    <source>
        <strain evidence="1">CtNQV2</strain>
    </source>
</reference>
<evidence type="ECO:0000313" key="1">
    <source>
        <dbReference type="EMBL" id="DAF43995.1"/>
    </source>
</evidence>
<sequence length="137" mass="16852">MTVYILVLTVYRKRMILYLISKKKIMKIKELFKRLTPSFLCAHANKHSVIIRDYYYDEMTDNDDLDDIPTLIKVTYCYDCGKILKKEYFDNYNYFNYSQHLSNEYEIKEFYKRCKIAYRNEVTLYDNKLRKNYYGQI</sequence>
<accession>A0A8S5RZQ9</accession>
<proteinExistence type="predicted"/>
<name>A0A8S5RZQ9_9CAUD</name>
<protein>
    <submittedName>
        <fullName evidence="1">Uncharacterized protein</fullName>
    </submittedName>
</protein>